<protein>
    <submittedName>
        <fullName evidence="1">Uncharacterized protein</fullName>
    </submittedName>
</protein>
<name>A0ACB7SCJ0_HYAAI</name>
<proteinExistence type="predicted"/>
<organism evidence="1 2">
    <name type="scientific">Hyalomma asiaticum</name>
    <name type="common">Tick</name>
    <dbReference type="NCBI Taxonomy" id="266040"/>
    <lineage>
        <taxon>Eukaryota</taxon>
        <taxon>Metazoa</taxon>
        <taxon>Ecdysozoa</taxon>
        <taxon>Arthropoda</taxon>
        <taxon>Chelicerata</taxon>
        <taxon>Arachnida</taxon>
        <taxon>Acari</taxon>
        <taxon>Parasitiformes</taxon>
        <taxon>Ixodida</taxon>
        <taxon>Ixodoidea</taxon>
        <taxon>Ixodidae</taxon>
        <taxon>Hyalomminae</taxon>
        <taxon>Hyalomma</taxon>
    </lineage>
</organism>
<dbReference type="Proteomes" id="UP000821845">
    <property type="component" value="Chromosome 4"/>
</dbReference>
<keyword evidence="2" id="KW-1185">Reference proteome</keyword>
<comment type="caution">
    <text evidence="1">The sequence shown here is derived from an EMBL/GenBank/DDBJ whole genome shotgun (WGS) entry which is preliminary data.</text>
</comment>
<evidence type="ECO:0000313" key="2">
    <source>
        <dbReference type="Proteomes" id="UP000821845"/>
    </source>
</evidence>
<dbReference type="EMBL" id="CM023484">
    <property type="protein sequence ID" value="KAH6932425.1"/>
    <property type="molecule type" value="Genomic_DNA"/>
</dbReference>
<gene>
    <name evidence="1" type="ORF">HPB50_005764</name>
</gene>
<sequence>MQVIQTQPMTATGRFQYGGGPKYGGYGGARGQGVPYGSVGGRPGMASMQSIEFDGKRLRKAVARKTVDYNAAVVEYLESPDAAT</sequence>
<evidence type="ECO:0000313" key="1">
    <source>
        <dbReference type="EMBL" id="KAH6932425.1"/>
    </source>
</evidence>
<accession>A0ACB7SCJ0</accession>
<reference evidence="1" key="1">
    <citation type="submission" date="2020-05" db="EMBL/GenBank/DDBJ databases">
        <title>Large-scale comparative analyses of tick genomes elucidate their genetic diversity and vector capacities.</title>
        <authorList>
            <person name="Jia N."/>
            <person name="Wang J."/>
            <person name="Shi W."/>
            <person name="Du L."/>
            <person name="Sun Y."/>
            <person name="Zhan W."/>
            <person name="Jiang J."/>
            <person name="Wang Q."/>
            <person name="Zhang B."/>
            <person name="Ji P."/>
            <person name="Sakyi L.B."/>
            <person name="Cui X."/>
            <person name="Yuan T."/>
            <person name="Jiang B."/>
            <person name="Yang W."/>
            <person name="Lam T.T.-Y."/>
            <person name="Chang Q."/>
            <person name="Ding S."/>
            <person name="Wang X."/>
            <person name="Zhu J."/>
            <person name="Ruan X."/>
            <person name="Zhao L."/>
            <person name="Wei J."/>
            <person name="Que T."/>
            <person name="Du C."/>
            <person name="Cheng J."/>
            <person name="Dai P."/>
            <person name="Han X."/>
            <person name="Huang E."/>
            <person name="Gao Y."/>
            <person name="Liu J."/>
            <person name="Shao H."/>
            <person name="Ye R."/>
            <person name="Li L."/>
            <person name="Wei W."/>
            <person name="Wang X."/>
            <person name="Wang C."/>
            <person name="Yang T."/>
            <person name="Huo Q."/>
            <person name="Li W."/>
            <person name="Guo W."/>
            <person name="Chen H."/>
            <person name="Zhou L."/>
            <person name="Ni X."/>
            <person name="Tian J."/>
            <person name="Zhou Y."/>
            <person name="Sheng Y."/>
            <person name="Liu T."/>
            <person name="Pan Y."/>
            <person name="Xia L."/>
            <person name="Li J."/>
            <person name="Zhao F."/>
            <person name="Cao W."/>
        </authorList>
    </citation>
    <scope>NUCLEOTIDE SEQUENCE</scope>
    <source>
        <strain evidence="1">Hyas-2018</strain>
    </source>
</reference>